<dbReference type="EMBL" id="BOMN01000031">
    <property type="protein sequence ID" value="GIE19579.1"/>
    <property type="molecule type" value="Genomic_DNA"/>
</dbReference>
<reference evidence="3 4" key="1">
    <citation type="submission" date="2021-01" db="EMBL/GenBank/DDBJ databases">
        <title>Whole genome shotgun sequence of Actinoplanes humidus NBRC 14915.</title>
        <authorList>
            <person name="Komaki H."/>
            <person name="Tamura T."/>
        </authorList>
    </citation>
    <scope>NUCLEOTIDE SEQUENCE [LARGE SCALE GENOMIC DNA]</scope>
    <source>
        <strain evidence="3 4">NBRC 14915</strain>
    </source>
</reference>
<dbReference type="CDD" id="cd04762">
    <property type="entry name" value="HTH_MerR-trunc"/>
    <property type="match status" value="1"/>
</dbReference>
<evidence type="ECO:0000259" key="2">
    <source>
        <dbReference type="Pfam" id="PF12728"/>
    </source>
</evidence>
<dbReference type="Proteomes" id="UP000603200">
    <property type="component" value="Unassembled WGS sequence"/>
</dbReference>
<evidence type="ECO:0000313" key="4">
    <source>
        <dbReference type="Proteomes" id="UP000603200"/>
    </source>
</evidence>
<dbReference type="Pfam" id="PF12728">
    <property type="entry name" value="HTH_17"/>
    <property type="match status" value="1"/>
</dbReference>
<dbReference type="NCBIfam" id="TIGR01764">
    <property type="entry name" value="excise"/>
    <property type="match status" value="1"/>
</dbReference>
<dbReference type="SUPFAM" id="SSF46955">
    <property type="entry name" value="Putative DNA-binding domain"/>
    <property type="match status" value="1"/>
</dbReference>
<protein>
    <recommendedName>
        <fullName evidence="2">Helix-turn-helix domain-containing protein</fullName>
    </recommendedName>
</protein>
<keyword evidence="4" id="KW-1185">Reference proteome</keyword>
<evidence type="ECO:0000313" key="3">
    <source>
        <dbReference type="EMBL" id="GIE19579.1"/>
    </source>
</evidence>
<organism evidence="3 4">
    <name type="scientific">Winogradskya humida</name>
    <dbReference type="NCBI Taxonomy" id="113566"/>
    <lineage>
        <taxon>Bacteria</taxon>
        <taxon>Bacillati</taxon>
        <taxon>Actinomycetota</taxon>
        <taxon>Actinomycetes</taxon>
        <taxon>Micromonosporales</taxon>
        <taxon>Micromonosporaceae</taxon>
        <taxon>Winogradskya</taxon>
    </lineage>
</organism>
<feature type="domain" description="Helix-turn-helix" evidence="2">
    <location>
        <begin position="7"/>
        <end position="56"/>
    </location>
</feature>
<dbReference type="Gene3D" id="1.10.1660.10">
    <property type="match status" value="1"/>
</dbReference>
<feature type="region of interest" description="Disordered" evidence="1">
    <location>
        <begin position="63"/>
        <end position="93"/>
    </location>
</feature>
<proteinExistence type="predicted"/>
<sequence length="93" mass="10026">MDTGDRLLTPGEVAALFRVDPKTVTRWAAAGRIGSIRTPGGHRRFRESEVRALLEGEGAAVVEEMREDDANNRPRNTGPANPGSSYGPPNGLR</sequence>
<accession>A0ABQ3ZLX9</accession>
<dbReference type="RefSeq" id="WP_203836807.1">
    <property type="nucleotide sequence ID" value="NZ_BAAATV010000006.1"/>
</dbReference>
<comment type="caution">
    <text evidence="3">The sequence shown here is derived from an EMBL/GenBank/DDBJ whole genome shotgun (WGS) entry which is preliminary data.</text>
</comment>
<name>A0ABQ3ZLX9_9ACTN</name>
<gene>
    <name evidence="3" type="ORF">Ahu01nite_026810</name>
</gene>
<dbReference type="InterPro" id="IPR009061">
    <property type="entry name" value="DNA-bd_dom_put_sf"/>
</dbReference>
<dbReference type="NCBIfam" id="NF033787">
    <property type="entry name" value="HTH_BldC"/>
    <property type="match status" value="1"/>
</dbReference>
<dbReference type="InterPro" id="IPR010093">
    <property type="entry name" value="SinI_DNA-bd"/>
</dbReference>
<evidence type="ECO:0000256" key="1">
    <source>
        <dbReference type="SAM" id="MobiDB-lite"/>
    </source>
</evidence>
<dbReference type="InterPro" id="IPR048048">
    <property type="entry name" value="BldC-like"/>
</dbReference>
<feature type="compositionally biased region" description="Polar residues" evidence="1">
    <location>
        <begin position="73"/>
        <end position="84"/>
    </location>
</feature>
<dbReference type="InterPro" id="IPR041657">
    <property type="entry name" value="HTH_17"/>
</dbReference>